<dbReference type="AlphaFoldDB" id="A0AAD5YTB6"/>
<feature type="compositionally biased region" description="Low complexity" evidence="1">
    <location>
        <begin position="315"/>
        <end position="339"/>
    </location>
</feature>
<feature type="region of interest" description="Disordered" evidence="1">
    <location>
        <begin position="99"/>
        <end position="119"/>
    </location>
</feature>
<name>A0AAD5YTB6_9AGAR</name>
<evidence type="ECO:0000313" key="2">
    <source>
        <dbReference type="EMBL" id="KAJ3566677.1"/>
    </source>
</evidence>
<organism evidence="2 3">
    <name type="scientific">Leucocoprinus birnbaumii</name>
    <dbReference type="NCBI Taxonomy" id="56174"/>
    <lineage>
        <taxon>Eukaryota</taxon>
        <taxon>Fungi</taxon>
        <taxon>Dikarya</taxon>
        <taxon>Basidiomycota</taxon>
        <taxon>Agaricomycotina</taxon>
        <taxon>Agaricomycetes</taxon>
        <taxon>Agaricomycetidae</taxon>
        <taxon>Agaricales</taxon>
        <taxon>Agaricineae</taxon>
        <taxon>Agaricaceae</taxon>
        <taxon>Leucocoprinus</taxon>
    </lineage>
</organism>
<proteinExistence type="predicted"/>
<sequence length="398" mass="42674">MTSSSTATQASLLKCSNDKEERPNKYLKMVNAVKELEDSLMEPSAGDIIIAAIQDAGDATGEGDSESWFTIVQPPLKCMYNRKEKLPATVAAASMQYGTGKEGDTRMTKNNAEQSREAQSSLPVSIKLPEVIIWECKVTDAITSEFPVTVHVLIDSGAALVLISEKVVSHLGTSSAGPTLIPSAFSAHKVLQIPPTIDGDLFVMQTLVSIYLAAPFLHCYRKGNYINTVPANLENSYRWGWERTHSTDKHSRYTHVYLCTTPEFMLQVIQHLVYQLNHPSPPLPAPVYHHSLLSSLASASPASASDETMKSKSRTSTPSAPAPGPTSSDSADSSAPTPSNTVPTPPAGNNAGDDSSSYGAPGPYKPYNSIPKPPKPSATYGGGGYGHHGYGGAMYRRF</sequence>
<feature type="compositionally biased region" description="Gly residues" evidence="1">
    <location>
        <begin position="380"/>
        <end position="392"/>
    </location>
</feature>
<feature type="compositionally biased region" description="Polar residues" evidence="1">
    <location>
        <begin position="108"/>
        <end position="119"/>
    </location>
</feature>
<evidence type="ECO:0000313" key="3">
    <source>
        <dbReference type="Proteomes" id="UP001213000"/>
    </source>
</evidence>
<comment type="caution">
    <text evidence="2">The sequence shown here is derived from an EMBL/GenBank/DDBJ whole genome shotgun (WGS) entry which is preliminary data.</text>
</comment>
<keyword evidence="3" id="KW-1185">Reference proteome</keyword>
<reference evidence="2" key="1">
    <citation type="submission" date="2022-07" db="EMBL/GenBank/DDBJ databases">
        <title>Genome Sequence of Leucocoprinus birnbaumii.</title>
        <authorList>
            <person name="Buettner E."/>
        </authorList>
    </citation>
    <scope>NUCLEOTIDE SEQUENCE</scope>
    <source>
        <strain evidence="2">VT141</strain>
    </source>
</reference>
<protein>
    <submittedName>
        <fullName evidence="2">Uncharacterized protein</fullName>
    </submittedName>
</protein>
<dbReference type="GO" id="GO:0004190">
    <property type="term" value="F:aspartic-type endopeptidase activity"/>
    <property type="evidence" value="ECO:0007669"/>
    <property type="project" value="InterPro"/>
</dbReference>
<dbReference type="InterPro" id="IPR001969">
    <property type="entry name" value="Aspartic_peptidase_AS"/>
</dbReference>
<feature type="region of interest" description="Disordered" evidence="1">
    <location>
        <begin position="299"/>
        <end position="398"/>
    </location>
</feature>
<gene>
    <name evidence="2" type="ORF">NP233_g6852</name>
</gene>
<evidence type="ECO:0000256" key="1">
    <source>
        <dbReference type="SAM" id="MobiDB-lite"/>
    </source>
</evidence>
<dbReference type="EMBL" id="JANIEX010000468">
    <property type="protein sequence ID" value="KAJ3566677.1"/>
    <property type="molecule type" value="Genomic_DNA"/>
</dbReference>
<dbReference type="GO" id="GO:0006508">
    <property type="term" value="P:proteolysis"/>
    <property type="evidence" value="ECO:0007669"/>
    <property type="project" value="InterPro"/>
</dbReference>
<accession>A0AAD5YTB6</accession>
<dbReference type="Proteomes" id="UP001213000">
    <property type="component" value="Unassembled WGS sequence"/>
</dbReference>
<dbReference type="PROSITE" id="PS00141">
    <property type="entry name" value="ASP_PROTEASE"/>
    <property type="match status" value="1"/>
</dbReference>